<proteinExistence type="predicted"/>
<evidence type="ECO:0000313" key="1">
    <source>
        <dbReference type="EMBL" id="SPD72323.1"/>
    </source>
</evidence>
<organism evidence="1">
    <name type="scientific">uncultured Desulfobacterium sp</name>
    <dbReference type="NCBI Taxonomy" id="201089"/>
    <lineage>
        <taxon>Bacteria</taxon>
        <taxon>Pseudomonadati</taxon>
        <taxon>Thermodesulfobacteriota</taxon>
        <taxon>Desulfobacteria</taxon>
        <taxon>Desulfobacterales</taxon>
        <taxon>Desulfobacteriaceae</taxon>
        <taxon>Desulfobacterium</taxon>
        <taxon>environmental samples</taxon>
    </lineage>
</organism>
<dbReference type="EMBL" id="OJIN01000033">
    <property type="protein sequence ID" value="SPD72323.1"/>
    <property type="molecule type" value="Genomic_DNA"/>
</dbReference>
<accession>A0A445MSA4</accession>
<gene>
    <name evidence="1" type="ORF">PITCH_A1280069</name>
</gene>
<sequence length="39" mass="3994">MYPPASMLSSTYGAYGMMNNTLNMANSAINSVGSSACGK</sequence>
<reference evidence="1" key="1">
    <citation type="submission" date="2018-01" db="EMBL/GenBank/DDBJ databases">
        <authorList>
            <person name="Regsiter A."/>
            <person name="William W."/>
        </authorList>
    </citation>
    <scope>NUCLEOTIDE SEQUENCE</scope>
    <source>
        <strain evidence="1">TRIP AH-1</strain>
    </source>
</reference>
<protein>
    <submittedName>
        <fullName evidence="1">Uncharacterized protein</fullName>
    </submittedName>
</protein>
<name>A0A445MSA4_9BACT</name>
<dbReference type="AlphaFoldDB" id="A0A445MSA4"/>